<protein>
    <submittedName>
        <fullName evidence="2 3">ATP synthase F(0) complex subunit C1, mitochondrial</fullName>
    </submittedName>
</protein>
<sequence>MALESKQQGRVGDLHEASHGEEDKEGDHQTEEPHGLRQGKAQNGIGEELLLQRWVPGIANDQAAKHCSNASPGTSHTNCGGPSTNKLGRCVNVPGDNTGLELPPGHLEWDTAAGRLFRWDFWPTQEGGRHRPDQAPGTRAEQSRRNE</sequence>
<accession>A0A480HDH9</accession>
<organism evidence="2">
    <name type="scientific">Sus scrofa</name>
    <name type="common">Pig</name>
    <dbReference type="NCBI Taxonomy" id="9823"/>
    <lineage>
        <taxon>Eukaryota</taxon>
        <taxon>Metazoa</taxon>
        <taxon>Chordata</taxon>
        <taxon>Craniata</taxon>
        <taxon>Vertebrata</taxon>
        <taxon>Euteleostomi</taxon>
        <taxon>Mammalia</taxon>
        <taxon>Eutheria</taxon>
        <taxon>Laurasiatheria</taxon>
        <taxon>Artiodactyla</taxon>
        <taxon>Suina</taxon>
        <taxon>Suidae</taxon>
        <taxon>Sus</taxon>
    </lineage>
</organism>
<evidence type="ECO:0000256" key="1">
    <source>
        <dbReference type="SAM" id="MobiDB-lite"/>
    </source>
</evidence>
<dbReference type="EMBL" id="DQIR01083094">
    <property type="protein sequence ID" value="HDA38570.1"/>
    <property type="molecule type" value="Transcribed_RNA"/>
</dbReference>
<feature type="region of interest" description="Disordered" evidence="1">
    <location>
        <begin position="123"/>
        <end position="147"/>
    </location>
</feature>
<evidence type="ECO:0000313" key="3">
    <source>
        <dbReference type="EMBL" id="HDA38570.1"/>
    </source>
</evidence>
<name>A0A480HDH9_PIG</name>
<feature type="region of interest" description="Disordered" evidence="1">
    <location>
        <begin position="1"/>
        <end position="44"/>
    </location>
</feature>
<feature type="compositionally biased region" description="Basic and acidic residues" evidence="1">
    <location>
        <begin position="12"/>
        <end position="35"/>
    </location>
</feature>
<proteinExistence type="predicted"/>
<evidence type="ECO:0000313" key="2">
    <source>
        <dbReference type="EMBL" id="HDA22287.1"/>
    </source>
</evidence>
<feature type="compositionally biased region" description="Polar residues" evidence="1">
    <location>
        <begin position="68"/>
        <end position="86"/>
    </location>
</feature>
<dbReference type="EMBL" id="DQIR01066811">
    <property type="protein sequence ID" value="HDA22287.1"/>
    <property type="molecule type" value="Transcribed_RNA"/>
</dbReference>
<feature type="region of interest" description="Disordered" evidence="1">
    <location>
        <begin position="66"/>
        <end position="88"/>
    </location>
</feature>
<dbReference type="AlphaFoldDB" id="A0A480HDH9"/>
<reference evidence="2" key="1">
    <citation type="journal article" date="2019" name="PeerJ">
        <title>Genes of the pig, Sus scrofa, reconstructed with EvidentialGene.</title>
        <authorList>
            <person name="Gilbert D.G."/>
        </authorList>
    </citation>
    <scope>NUCLEOTIDE SEQUENCE</scope>
</reference>